<organism evidence="1 2">
    <name type="scientific">Rhodopila globiformis</name>
    <name type="common">Rhodopseudomonas globiformis</name>
    <dbReference type="NCBI Taxonomy" id="1071"/>
    <lineage>
        <taxon>Bacteria</taxon>
        <taxon>Pseudomonadati</taxon>
        <taxon>Pseudomonadota</taxon>
        <taxon>Alphaproteobacteria</taxon>
        <taxon>Acetobacterales</taxon>
        <taxon>Acetobacteraceae</taxon>
        <taxon>Rhodopila</taxon>
    </lineage>
</organism>
<protein>
    <submittedName>
        <fullName evidence="1">Excinuclease ABC subunit A</fullName>
    </submittedName>
</protein>
<evidence type="ECO:0000313" key="1">
    <source>
        <dbReference type="EMBL" id="PPQ28016.1"/>
    </source>
</evidence>
<dbReference type="InterPro" id="IPR035093">
    <property type="entry name" value="RelE/ParE_toxin_dom_sf"/>
</dbReference>
<proteinExistence type="predicted"/>
<comment type="caution">
    <text evidence="1">The sequence shown here is derived from an EMBL/GenBank/DDBJ whole genome shotgun (WGS) entry which is preliminary data.</text>
</comment>
<dbReference type="AlphaFoldDB" id="A0A2S6N0A4"/>
<keyword evidence="2" id="KW-1185">Reference proteome</keyword>
<dbReference type="PANTHER" id="PTHR40266">
    <property type="entry name" value="TOXIN HIGB-1"/>
    <property type="match status" value="1"/>
</dbReference>
<evidence type="ECO:0000313" key="2">
    <source>
        <dbReference type="Proteomes" id="UP000239724"/>
    </source>
</evidence>
<gene>
    <name evidence="1" type="ORF">CCS01_25455</name>
</gene>
<dbReference type="SUPFAM" id="SSF143011">
    <property type="entry name" value="RelE-like"/>
    <property type="match status" value="1"/>
</dbReference>
<dbReference type="OrthoDB" id="9801102at2"/>
<dbReference type="Proteomes" id="UP000239724">
    <property type="component" value="Unassembled WGS sequence"/>
</dbReference>
<dbReference type="Pfam" id="PF05015">
    <property type="entry name" value="HigB-like_toxin"/>
    <property type="match status" value="1"/>
</dbReference>
<reference evidence="1 2" key="1">
    <citation type="journal article" date="2018" name="Arch. Microbiol.">
        <title>New insights into the metabolic potential of the phototrophic purple bacterium Rhodopila globiformis DSM 161(T) from its draft genome sequence and evidence for a vanadium-dependent nitrogenase.</title>
        <authorList>
            <person name="Imhoff J.F."/>
            <person name="Rahn T."/>
            <person name="Kunzel S."/>
            <person name="Neulinger S.C."/>
        </authorList>
    </citation>
    <scope>NUCLEOTIDE SEQUENCE [LARGE SCALE GENOMIC DNA]</scope>
    <source>
        <strain evidence="1 2">DSM 161</strain>
    </source>
</reference>
<dbReference type="RefSeq" id="WP_104521631.1">
    <property type="nucleotide sequence ID" value="NZ_NHRY01000250.1"/>
</dbReference>
<dbReference type="InterPro" id="IPR007711">
    <property type="entry name" value="HigB-1"/>
</dbReference>
<dbReference type="Gene3D" id="3.30.2310.20">
    <property type="entry name" value="RelE-like"/>
    <property type="match status" value="1"/>
</dbReference>
<sequence>MILSFYDKETEDLFNGGRGDRRWLSFLRVARRKLLLLDAATSLHDLKSPPNNKLEALKADRLGQHAIRVNDQYRICFVWEDGNATRVEITDYH</sequence>
<dbReference type="PANTHER" id="PTHR40266:SF2">
    <property type="entry name" value="TOXIN HIGB-1"/>
    <property type="match status" value="1"/>
</dbReference>
<accession>A0A2S6N0A4</accession>
<dbReference type="EMBL" id="NHRY01000250">
    <property type="protein sequence ID" value="PPQ28016.1"/>
    <property type="molecule type" value="Genomic_DNA"/>
</dbReference>
<name>A0A2S6N0A4_RHOGL</name>